<accession>A0A2M8Z1L4</accession>
<keyword evidence="2" id="KW-0479">Metal-binding</keyword>
<dbReference type="PROSITE" id="PS51379">
    <property type="entry name" value="4FE4S_FER_2"/>
    <property type="match status" value="2"/>
</dbReference>
<dbReference type="Proteomes" id="UP000231092">
    <property type="component" value="Unassembled WGS sequence"/>
</dbReference>
<dbReference type="GO" id="GO:0051539">
    <property type="term" value="F:4 iron, 4 sulfur cluster binding"/>
    <property type="evidence" value="ECO:0007669"/>
    <property type="project" value="UniProtKB-KW"/>
</dbReference>
<comment type="caution">
    <text evidence="6">The sequence shown here is derived from an EMBL/GenBank/DDBJ whole genome shotgun (WGS) entry which is preliminary data.</text>
</comment>
<name>A0A2M8Z1L4_9FIRM</name>
<dbReference type="EMBL" id="PGET01000001">
    <property type="protein sequence ID" value="PJJ27325.1"/>
    <property type="molecule type" value="Genomic_DNA"/>
</dbReference>
<evidence type="ECO:0000313" key="6">
    <source>
        <dbReference type="EMBL" id="PJJ27325.1"/>
    </source>
</evidence>
<feature type="domain" description="4Fe-4S ferredoxin-type" evidence="5">
    <location>
        <begin position="36"/>
        <end position="65"/>
    </location>
</feature>
<dbReference type="InterPro" id="IPR017896">
    <property type="entry name" value="4Fe4S_Fe-S-bd"/>
</dbReference>
<dbReference type="InterPro" id="IPR050572">
    <property type="entry name" value="Fe-S_Ferredoxin"/>
</dbReference>
<protein>
    <submittedName>
        <fullName evidence="6">4Fe-4S dicluster protein</fullName>
    </submittedName>
</protein>
<keyword evidence="4" id="KW-0411">Iron-sulfur</keyword>
<evidence type="ECO:0000259" key="5">
    <source>
        <dbReference type="PROSITE" id="PS51379"/>
    </source>
</evidence>
<dbReference type="AlphaFoldDB" id="A0A2M8Z1L4"/>
<dbReference type="GO" id="GO:0046872">
    <property type="term" value="F:metal ion binding"/>
    <property type="evidence" value="ECO:0007669"/>
    <property type="project" value="UniProtKB-KW"/>
</dbReference>
<keyword evidence="1" id="KW-0004">4Fe-4S</keyword>
<dbReference type="PANTHER" id="PTHR43687">
    <property type="entry name" value="ADENYLYLSULFATE REDUCTASE, BETA SUBUNIT"/>
    <property type="match status" value="1"/>
</dbReference>
<sequence>MSILRMSKTLLKNLLHGPYTVPYPVKRKETYERTRGKIEISVDDCIFCGMCERKCPTGAIQTDKSKALWSIERLQCIQCGYCSEVCPKKCLRMENQYTEPSYGNVRDEYVKCMNTQSPSES</sequence>
<dbReference type="OrthoDB" id="9803192at2"/>
<keyword evidence="3" id="KW-0408">Iron</keyword>
<evidence type="ECO:0000256" key="3">
    <source>
        <dbReference type="ARBA" id="ARBA00023004"/>
    </source>
</evidence>
<gene>
    <name evidence="6" type="ORF">H171_0790</name>
</gene>
<proteinExistence type="predicted"/>
<dbReference type="Gene3D" id="3.30.70.20">
    <property type="match status" value="2"/>
</dbReference>
<feature type="domain" description="4Fe-4S ferredoxin-type" evidence="5">
    <location>
        <begin position="67"/>
        <end position="96"/>
    </location>
</feature>
<evidence type="ECO:0000256" key="2">
    <source>
        <dbReference type="ARBA" id="ARBA00022723"/>
    </source>
</evidence>
<dbReference type="InterPro" id="IPR017900">
    <property type="entry name" value="4Fe4S_Fe_S_CS"/>
</dbReference>
<dbReference type="PROSITE" id="PS00198">
    <property type="entry name" value="4FE4S_FER_1"/>
    <property type="match status" value="2"/>
</dbReference>
<evidence type="ECO:0000313" key="7">
    <source>
        <dbReference type="Proteomes" id="UP000231092"/>
    </source>
</evidence>
<dbReference type="SUPFAM" id="SSF54862">
    <property type="entry name" value="4Fe-4S ferredoxins"/>
    <property type="match status" value="1"/>
</dbReference>
<dbReference type="Pfam" id="PF13187">
    <property type="entry name" value="Fer4_9"/>
    <property type="match status" value="1"/>
</dbReference>
<dbReference type="RefSeq" id="WP_025233828.1">
    <property type="nucleotide sequence ID" value="NZ_PGET01000001.1"/>
</dbReference>
<evidence type="ECO:0000256" key="4">
    <source>
        <dbReference type="ARBA" id="ARBA00023014"/>
    </source>
</evidence>
<dbReference type="PANTHER" id="PTHR43687:SF1">
    <property type="entry name" value="FERREDOXIN III"/>
    <property type="match status" value="1"/>
</dbReference>
<reference evidence="6 7" key="1">
    <citation type="submission" date="2017-11" db="EMBL/GenBank/DDBJ databases">
        <title>Understudied soil microbes with underappreciated capabilities: Untangling the Clostridium saccharolyticum group.</title>
        <authorList>
            <person name="Leschine S."/>
        </authorList>
    </citation>
    <scope>NUCLEOTIDE SEQUENCE [LARGE SCALE GENOMIC DNA]</scope>
    <source>
        <strain evidence="6 7">18A</strain>
    </source>
</reference>
<organism evidence="6 7">
    <name type="scientific">[Clostridium] celerecrescens 18A</name>
    <dbReference type="NCBI Taxonomy" id="1286362"/>
    <lineage>
        <taxon>Bacteria</taxon>
        <taxon>Bacillati</taxon>
        <taxon>Bacillota</taxon>
        <taxon>Clostridia</taxon>
        <taxon>Lachnospirales</taxon>
        <taxon>Lachnospiraceae</taxon>
        <taxon>Lacrimispora</taxon>
    </lineage>
</organism>
<evidence type="ECO:0000256" key="1">
    <source>
        <dbReference type="ARBA" id="ARBA00022485"/>
    </source>
</evidence>